<accession>A0A3G6T9H4</accession>
<dbReference type="Proteomes" id="UP000271193">
    <property type="component" value="Chromosome"/>
</dbReference>
<reference evidence="5" key="1">
    <citation type="submission" date="2018-11" db="EMBL/GenBank/DDBJ databases">
        <title>Proposal to divide the Flavobacteriaceae and reorganize its genera based on Amino Acid Identity values calculated from whole genome sequences.</title>
        <authorList>
            <person name="Nicholson A.C."/>
            <person name="Gulvik C.A."/>
            <person name="Whitney A.M."/>
            <person name="Humrighouse B.W."/>
            <person name="Bell M."/>
            <person name="Holmes B."/>
            <person name="Steigerwalt A.G."/>
            <person name="Villarma A."/>
            <person name="Sheth M."/>
            <person name="Batra D."/>
            <person name="Pryor J."/>
            <person name="Bernardet J.-F."/>
            <person name="Hugo C."/>
            <person name="Kampfer P."/>
            <person name="Newman J."/>
            <person name="McQuiston J.R."/>
        </authorList>
    </citation>
    <scope>NUCLEOTIDE SEQUENCE [LARGE SCALE GENOMIC DNA]</scope>
    <source>
        <strain evidence="5">G0229</strain>
    </source>
</reference>
<dbReference type="KEGG" id="cben:EG339_08285"/>
<protein>
    <submittedName>
        <fullName evidence="4">T9SS C-terminal target domain-containing protein</fullName>
    </submittedName>
</protein>
<dbReference type="SUPFAM" id="SSF101898">
    <property type="entry name" value="NHL repeat"/>
    <property type="match status" value="1"/>
</dbReference>
<gene>
    <name evidence="4" type="ORF">EG339_08285</name>
</gene>
<evidence type="ECO:0000313" key="5">
    <source>
        <dbReference type="Proteomes" id="UP000271193"/>
    </source>
</evidence>
<sequence length="389" mass="42419">MKKHLFPLFLMLLGVNAQAQQDFYAITGKDTQSINFNDFRVIDAMTGTSGEKIFTADSSSKVISQARRGLVTEDKNSFNNSQAVTMAALAYDSSNNNLVYMPMFSSNIYVLNPQTKEITLVENNIVRATSCDINSHITRMTAGYDGNIYAMNNSGTQLLQISKKGGQYVVSDLGIVKDDASNGKNSFTTMETGFGGDMVADSDNNFYIFAASGNVFKVSSKELKAKFVGKIAGIPDNYSVNGSAVNAQGKVTIASAKGAPLYEVDLATLQAKQLPGEQNLHIYDLASKYFVNDRASINNKALADLDIYPTRVNEQFVNVHVNNKNVKGNIKLNVFDMSGKNVMSEGLSVRDGSLDQKMYLKGLINGAYIINITDESGKVLLNKKILITE</sequence>
<dbReference type="NCBIfam" id="TIGR04183">
    <property type="entry name" value="Por_Secre_tail"/>
    <property type="match status" value="1"/>
</dbReference>
<dbReference type="Pfam" id="PF18962">
    <property type="entry name" value="Por_Secre_tail"/>
    <property type="match status" value="1"/>
</dbReference>
<feature type="chain" id="PRO_5018308044" evidence="2">
    <location>
        <begin position="20"/>
        <end position="389"/>
    </location>
</feature>
<dbReference type="GeneID" id="99064806"/>
<proteinExistence type="predicted"/>
<evidence type="ECO:0000256" key="1">
    <source>
        <dbReference type="ARBA" id="ARBA00022729"/>
    </source>
</evidence>
<dbReference type="RefSeq" id="WP_123869764.1">
    <property type="nucleotide sequence ID" value="NZ_CP033932.1"/>
</dbReference>
<evidence type="ECO:0000313" key="4">
    <source>
        <dbReference type="EMBL" id="AZB24599.1"/>
    </source>
</evidence>
<name>A0A3G6T9H4_9FLAO</name>
<feature type="signal peptide" evidence="2">
    <location>
        <begin position="1"/>
        <end position="19"/>
    </location>
</feature>
<feature type="domain" description="Secretion system C-terminal sorting" evidence="3">
    <location>
        <begin position="307"/>
        <end position="386"/>
    </location>
</feature>
<dbReference type="InterPro" id="IPR026444">
    <property type="entry name" value="Secre_tail"/>
</dbReference>
<keyword evidence="1 2" id="KW-0732">Signal</keyword>
<organism evidence="4 5">
    <name type="scientific">Chryseobacterium bernardetii</name>
    <dbReference type="NCBI Taxonomy" id="1241978"/>
    <lineage>
        <taxon>Bacteria</taxon>
        <taxon>Pseudomonadati</taxon>
        <taxon>Bacteroidota</taxon>
        <taxon>Flavobacteriia</taxon>
        <taxon>Flavobacteriales</taxon>
        <taxon>Weeksellaceae</taxon>
        <taxon>Chryseobacterium group</taxon>
        <taxon>Chryseobacterium</taxon>
    </lineage>
</organism>
<dbReference type="AlphaFoldDB" id="A0A3G6T9H4"/>
<evidence type="ECO:0000256" key="2">
    <source>
        <dbReference type="SAM" id="SignalP"/>
    </source>
</evidence>
<evidence type="ECO:0000259" key="3">
    <source>
        <dbReference type="Pfam" id="PF18962"/>
    </source>
</evidence>
<keyword evidence="5" id="KW-1185">Reference proteome</keyword>
<dbReference type="EMBL" id="CP033932">
    <property type="protein sequence ID" value="AZB24599.1"/>
    <property type="molecule type" value="Genomic_DNA"/>
</dbReference>